<dbReference type="InterPro" id="IPR036909">
    <property type="entry name" value="Cyt_c-like_dom_sf"/>
</dbReference>
<keyword evidence="7" id="KW-1185">Reference proteome</keyword>
<keyword evidence="1 4" id="KW-0349">Heme</keyword>
<keyword evidence="2 4" id="KW-0479">Metal-binding</keyword>
<dbReference type="PROSITE" id="PS51007">
    <property type="entry name" value="CYTC"/>
    <property type="match status" value="1"/>
</dbReference>
<sequence length="199" mass="22055">MKRYTVLAFSAALLASCNYSGNKSGAHYFLDMHDNMAVEAQEEDLSTLNRSFDGTYAKGADNIEVWSGPGAGLRVPPQGTVPRNYQPYLYDSGDFETPARELKNPLMATAEVLKNGQKQYNIYCGVCHGQLGHGDGPVTPRFADIPALAGGKSQVLDWEDGKFFHIITVGRARMKPYAAQISPENRWAIIHYIRLLQKQ</sequence>
<evidence type="ECO:0000313" key="7">
    <source>
        <dbReference type="Proteomes" id="UP000005737"/>
    </source>
</evidence>
<dbReference type="PROSITE" id="PS51257">
    <property type="entry name" value="PROKAR_LIPOPROTEIN"/>
    <property type="match status" value="1"/>
</dbReference>
<dbReference type="PANTHER" id="PTHR40394">
    <property type="entry name" value="LIPOPROTEIN-RELATED"/>
    <property type="match status" value="1"/>
</dbReference>
<dbReference type="AlphaFoldDB" id="H2CCW5"/>
<evidence type="ECO:0000313" key="6">
    <source>
        <dbReference type="EMBL" id="EHQ06435.1"/>
    </source>
</evidence>
<dbReference type="SUPFAM" id="SSF46626">
    <property type="entry name" value="Cytochrome c"/>
    <property type="match status" value="1"/>
</dbReference>
<dbReference type="PANTHER" id="PTHR40394:SF2">
    <property type="entry name" value="QUINOL:CYTOCHROME C OXIDOREDUCTASE MEMBRANE PROTEIN"/>
    <property type="match status" value="1"/>
</dbReference>
<keyword evidence="3 4" id="KW-0408">Iron</keyword>
<dbReference type="GO" id="GO:0009055">
    <property type="term" value="F:electron transfer activity"/>
    <property type="evidence" value="ECO:0007669"/>
    <property type="project" value="InterPro"/>
</dbReference>
<dbReference type="Pfam" id="PF13442">
    <property type="entry name" value="Cytochrome_CBB3"/>
    <property type="match status" value="1"/>
</dbReference>
<evidence type="ECO:0000256" key="4">
    <source>
        <dbReference type="PROSITE-ProRule" id="PRU00433"/>
    </source>
</evidence>
<organism evidence="6 7">
    <name type="scientific">Leptonema illini DSM 21528</name>
    <dbReference type="NCBI Taxonomy" id="929563"/>
    <lineage>
        <taxon>Bacteria</taxon>
        <taxon>Pseudomonadati</taxon>
        <taxon>Spirochaetota</taxon>
        <taxon>Spirochaetia</taxon>
        <taxon>Leptospirales</taxon>
        <taxon>Leptospiraceae</taxon>
        <taxon>Leptonema</taxon>
    </lineage>
</organism>
<accession>H2CCW5</accession>
<dbReference type="HOGENOM" id="CLU_088548_0_0_12"/>
<dbReference type="RefSeq" id="WP_002771965.1">
    <property type="nucleotide sequence ID" value="NZ_JH597773.1"/>
</dbReference>
<reference evidence="6 7" key="1">
    <citation type="submission" date="2011-10" db="EMBL/GenBank/DDBJ databases">
        <title>The Improved High-Quality Draft genome of Leptonema illini DSM 21528.</title>
        <authorList>
            <consortium name="US DOE Joint Genome Institute (JGI-PGF)"/>
            <person name="Lucas S."/>
            <person name="Copeland A."/>
            <person name="Lapidus A."/>
            <person name="Glavina del Rio T."/>
            <person name="Dalin E."/>
            <person name="Tice H."/>
            <person name="Bruce D."/>
            <person name="Goodwin L."/>
            <person name="Pitluck S."/>
            <person name="Peters L."/>
            <person name="Mikhailova N."/>
            <person name="Held B."/>
            <person name="Kyrpides N."/>
            <person name="Mavromatis K."/>
            <person name="Ivanova N."/>
            <person name="Markowitz V."/>
            <person name="Cheng J.-F."/>
            <person name="Hugenholtz P."/>
            <person name="Woyke T."/>
            <person name="Wu D."/>
            <person name="Gronow S."/>
            <person name="Wellnitz S."/>
            <person name="Brambilla E.-M."/>
            <person name="Klenk H.-P."/>
            <person name="Eisen J.A."/>
        </authorList>
    </citation>
    <scope>NUCLEOTIDE SEQUENCE [LARGE SCALE GENOMIC DNA]</scope>
    <source>
        <strain evidence="6 7">DSM 21528</strain>
    </source>
</reference>
<gene>
    <name evidence="6" type="ORF">Lepil_1752</name>
</gene>
<dbReference type="GO" id="GO:0046872">
    <property type="term" value="F:metal ion binding"/>
    <property type="evidence" value="ECO:0007669"/>
    <property type="project" value="UniProtKB-KW"/>
</dbReference>
<dbReference type="Proteomes" id="UP000005737">
    <property type="component" value="Unassembled WGS sequence"/>
</dbReference>
<dbReference type="Gene3D" id="1.10.760.10">
    <property type="entry name" value="Cytochrome c-like domain"/>
    <property type="match status" value="1"/>
</dbReference>
<dbReference type="InterPro" id="IPR009056">
    <property type="entry name" value="Cyt_c-like_dom"/>
</dbReference>
<evidence type="ECO:0000256" key="3">
    <source>
        <dbReference type="ARBA" id="ARBA00023004"/>
    </source>
</evidence>
<dbReference type="STRING" id="183.GCA_002009735_03585"/>
<dbReference type="EMBL" id="JH597773">
    <property type="protein sequence ID" value="EHQ06435.1"/>
    <property type="molecule type" value="Genomic_DNA"/>
</dbReference>
<evidence type="ECO:0000259" key="5">
    <source>
        <dbReference type="PROSITE" id="PS51007"/>
    </source>
</evidence>
<feature type="domain" description="Cytochrome c" evidence="5">
    <location>
        <begin position="111"/>
        <end position="197"/>
    </location>
</feature>
<protein>
    <submittedName>
        <fullName evidence="6">Quinol:cytochrome c oxidoreductase monoheme cytochrome subunit</fullName>
    </submittedName>
</protein>
<evidence type="ECO:0000256" key="1">
    <source>
        <dbReference type="ARBA" id="ARBA00022617"/>
    </source>
</evidence>
<evidence type="ECO:0000256" key="2">
    <source>
        <dbReference type="ARBA" id="ARBA00022723"/>
    </source>
</evidence>
<name>H2CCW5_9LEPT</name>
<dbReference type="GO" id="GO:0020037">
    <property type="term" value="F:heme binding"/>
    <property type="evidence" value="ECO:0007669"/>
    <property type="project" value="InterPro"/>
</dbReference>
<proteinExistence type="predicted"/>